<dbReference type="RefSeq" id="WP_189641274.1">
    <property type="nucleotide sequence ID" value="NZ_BMZF01000009.1"/>
</dbReference>
<evidence type="ECO:0000313" key="10">
    <source>
        <dbReference type="Proteomes" id="UP000634455"/>
    </source>
</evidence>
<dbReference type="HAMAP" id="MF_01207">
    <property type="entry name" value="MsrQ"/>
    <property type="match status" value="1"/>
</dbReference>
<dbReference type="EMBL" id="BMZF01000009">
    <property type="protein sequence ID" value="GHA59983.1"/>
    <property type="molecule type" value="Genomic_DNA"/>
</dbReference>
<keyword evidence="3 7" id="KW-0812">Transmembrane</keyword>
<keyword evidence="5 7" id="KW-0408">Iron</keyword>
<dbReference type="Proteomes" id="UP000634455">
    <property type="component" value="Unassembled WGS sequence"/>
</dbReference>
<comment type="caution">
    <text evidence="9">The sequence shown here is derived from an EMBL/GenBank/DDBJ whole genome shotgun (WGS) entry which is preliminary data.</text>
</comment>
<dbReference type="PANTHER" id="PTHR36964">
    <property type="entry name" value="PROTEIN-METHIONINE-SULFOXIDE REDUCTASE HEME-BINDING SUBUNIT MSRQ"/>
    <property type="match status" value="1"/>
</dbReference>
<feature type="transmembrane region" description="Helical" evidence="7">
    <location>
        <begin position="181"/>
        <end position="197"/>
    </location>
</feature>
<comment type="cofactor">
    <cofactor evidence="7">
        <name>FMN</name>
        <dbReference type="ChEBI" id="CHEBI:58210"/>
    </cofactor>
    <text evidence="7">Binds 1 FMN per subunit.</text>
</comment>
<keyword evidence="7" id="KW-0285">Flavoprotein</keyword>
<comment type="similarity">
    <text evidence="7">Belongs to the MsrQ family.</text>
</comment>
<comment type="function">
    <text evidence="7">Part of the MsrPQ system that repairs oxidized periplasmic proteins containing methionine sulfoxide residues (Met-O), using respiratory chain electrons. Thus protects these proteins from oxidative-stress damage caused by reactive species of oxygen and chlorine generated by the host defense mechanisms. MsrPQ is essential for the maintenance of envelope integrity under bleach stress, rescuing a wide series of structurally unrelated periplasmic proteins from methionine oxidation. MsrQ provides electrons for reduction to the reductase catalytic subunit MsrP, using the quinone pool of the respiratory chain.</text>
</comment>
<proteinExistence type="inferred from homology"/>
<evidence type="ECO:0000256" key="1">
    <source>
        <dbReference type="ARBA" id="ARBA00004141"/>
    </source>
</evidence>
<keyword evidence="10" id="KW-1185">Reference proteome</keyword>
<keyword evidence="2 7" id="KW-0813">Transport</keyword>
<gene>
    <name evidence="7 9" type="primary">msrQ</name>
    <name evidence="9" type="ORF">GCM10008927_27050</name>
</gene>
<dbReference type="Pfam" id="PF01794">
    <property type="entry name" value="Ferric_reduct"/>
    <property type="match status" value="1"/>
</dbReference>
<keyword evidence="6 7" id="KW-0472">Membrane</keyword>
<name>A0ABQ3D8J2_9RHOB</name>
<sequence length="202" mass="23509">MSMTQTQRLNQVVKTVPAWPIYIVGILPGAWLFYQAVSNNLGADPLKALEHQLGEWALQLLIATLLITPLRDLFKINLIKYRRAIGLLAFFYALGHLLTYLWLDQQWWWAAIWKDITKRPYIIIGMVSFLAMVPLAITSNNRSIRKLGPITWRKLHQLTYIVVPLAALHFVLLKKTWQLEPILYLCVGLLLVGYRFWRKRSV</sequence>
<comment type="subunit">
    <text evidence="7">Heterodimer of a catalytic subunit (MsrP) and a heme-binding subunit (MsrQ).</text>
</comment>
<keyword evidence="7" id="KW-0249">Electron transport</keyword>
<keyword evidence="4 7" id="KW-1133">Transmembrane helix</keyword>
<evidence type="ECO:0000256" key="3">
    <source>
        <dbReference type="ARBA" id="ARBA00022692"/>
    </source>
</evidence>
<evidence type="ECO:0000256" key="2">
    <source>
        <dbReference type="ARBA" id="ARBA00022448"/>
    </source>
</evidence>
<keyword evidence="7" id="KW-1003">Cell membrane</keyword>
<feature type="transmembrane region" description="Helical" evidence="7">
    <location>
        <begin position="119"/>
        <end position="137"/>
    </location>
</feature>
<feature type="transmembrane region" description="Helical" evidence="7">
    <location>
        <begin position="56"/>
        <end position="73"/>
    </location>
</feature>
<keyword evidence="7" id="KW-0349">Heme</keyword>
<dbReference type="InterPro" id="IPR013130">
    <property type="entry name" value="Fe3_Rdtase_TM_dom"/>
</dbReference>
<dbReference type="InterPro" id="IPR022837">
    <property type="entry name" value="MsrQ-like"/>
</dbReference>
<protein>
    <recommendedName>
        <fullName evidence="7">Protein-methionine-sulfoxide reductase heme-binding subunit MsrQ</fullName>
    </recommendedName>
    <alternativeName>
        <fullName evidence="7">Flavocytochrome MsrQ</fullName>
    </alternativeName>
</protein>
<evidence type="ECO:0000256" key="5">
    <source>
        <dbReference type="ARBA" id="ARBA00023004"/>
    </source>
</evidence>
<feature type="domain" description="Ferric oxidoreductase" evidence="8">
    <location>
        <begin position="53"/>
        <end position="166"/>
    </location>
</feature>
<organism evidence="9 10">
    <name type="scientific">Paramylibacter ulvae</name>
    <dbReference type="NCBI Taxonomy" id="1651968"/>
    <lineage>
        <taxon>Bacteria</taxon>
        <taxon>Pseudomonadati</taxon>
        <taxon>Pseudomonadota</taxon>
        <taxon>Alphaproteobacteria</taxon>
        <taxon>Rhodobacterales</taxon>
        <taxon>Paracoccaceae</taxon>
        <taxon>Paramylibacter</taxon>
    </lineage>
</organism>
<feature type="transmembrane region" description="Helical" evidence="7">
    <location>
        <begin position="158"/>
        <end position="175"/>
    </location>
</feature>
<evidence type="ECO:0000313" key="9">
    <source>
        <dbReference type="EMBL" id="GHA59983.1"/>
    </source>
</evidence>
<evidence type="ECO:0000259" key="8">
    <source>
        <dbReference type="Pfam" id="PF01794"/>
    </source>
</evidence>
<keyword evidence="7" id="KW-0479">Metal-binding</keyword>
<keyword evidence="7" id="KW-0288">FMN</keyword>
<evidence type="ECO:0000256" key="7">
    <source>
        <dbReference type="HAMAP-Rule" id="MF_01207"/>
    </source>
</evidence>
<feature type="transmembrane region" description="Helical" evidence="7">
    <location>
        <begin position="85"/>
        <end position="103"/>
    </location>
</feature>
<dbReference type="PANTHER" id="PTHR36964:SF1">
    <property type="entry name" value="PROTEIN-METHIONINE-SULFOXIDE REDUCTASE HEME-BINDING SUBUNIT MSRQ"/>
    <property type="match status" value="1"/>
</dbReference>
<reference evidence="10" key="1">
    <citation type="journal article" date="2019" name="Int. J. Syst. Evol. Microbiol.">
        <title>The Global Catalogue of Microorganisms (GCM) 10K type strain sequencing project: providing services to taxonomists for standard genome sequencing and annotation.</title>
        <authorList>
            <consortium name="The Broad Institute Genomics Platform"/>
            <consortium name="The Broad Institute Genome Sequencing Center for Infectious Disease"/>
            <person name="Wu L."/>
            <person name="Ma J."/>
        </authorList>
    </citation>
    <scope>NUCLEOTIDE SEQUENCE [LARGE SCALE GENOMIC DNA]</scope>
    <source>
        <strain evidence="10">KCTC 32465</strain>
    </source>
</reference>
<evidence type="ECO:0000256" key="4">
    <source>
        <dbReference type="ARBA" id="ARBA00022989"/>
    </source>
</evidence>
<dbReference type="NCBIfam" id="NF003833">
    <property type="entry name" value="PRK05419.1-5"/>
    <property type="match status" value="1"/>
</dbReference>
<evidence type="ECO:0000256" key="6">
    <source>
        <dbReference type="ARBA" id="ARBA00023136"/>
    </source>
</evidence>
<comment type="subcellular location">
    <subcellularLocation>
        <location evidence="7">Cell membrane</location>
        <topology evidence="7">Multi-pass membrane protein</topology>
    </subcellularLocation>
    <subcellularLocation>
        <location evidence="1">Membrane</location>
        <topology evidence="1">Multi-pass membrane protein</topology>
    </subcellularLocation>
</comment>
<comment type="cofactor">
    <cofactor evidence="7">
        <name>heme b</name>
        <dbReference type="ChEBI" id="CHEBI:60344"/>
    </cofactor>
    <text evidence="7">Binds 1 heme b (iron(II)-protoporphyrin IX) group per subunit.</text>
</comment>
<feature type="transmembrane region" description="Helical" evidence="7">
    <location>
        <begin position="12"/>
        <end position="36"/>
    </location>
</feature>
<accession>A0ABQ3D8J2</accession>